<keyword evidence="8 17" id="KW-0808">Transferase</keyword>
<dbReference type="SUPFAM" id="SSF53613">
    <property type="entry name" value="Ribokinase-like"/>
    <property type="match status" value="1"/>
</dbReference>
<dbReference type="CDD" id="cd01169">
    <property type="entry name" value="HMPP_kinase"/>
    <property type="match status" value="1"/>
</dbReference>
<dbReference type="Pfam" id="PF08543">
    <property type="entry name" value="Phos_pyr_kin"/>
    <property type="match status" value="1"/>
</dbReference>
<keyword evidence="18" id="KW-1185">Reference proteome</keyword>
<keyword evidence="11" id="KW-0067">ATP-binding</keyword>
<dbReference type="GO" id="GO:0005829">
    <property type="term" value="C:cytosol"/>
    <property type="evidence" value="ECO:0007669"/>
    <property type="project" value="TreeGrafter"/>
</dbReference>
<dbReference type="GO" id="GO:0009228">
    <property type="term" value="P:thiamine biosynthetic process"/>
    <property type="evidence" value="ECO:0007669"/>
    <property type="project" value="UniProtKB-KW"/>
</dbReference>
<evidence type="ECO:0000256" key="11">
    <source>
        <dbReference type="ARBA" id="ARBA00022840"/>
    </source>
</evidence>
<dbReference type="RefSeq" id="WP_249289550.1">
    <property type="nucleotide sequence ID" value="NZ_JACRSQ010000006.1"/>
</dbReference>
<evidence type="ECO:0000256" key="4">
    <source>
        <dbReference type="ARBA" id="ARBA00009879"/>
    </source>
</evidence>
<gene>
    <name evidence="17" type="primary">thiD</name>
    <name evidence="17" type="ORF">H8730_05470</name>
</gene>
<evidence type="ECO:0000256" key="6">
    <source>
        <dbReference type="ARBA" id="ARBA00012963"/>
    </source>
</evidence>
<evidence type="ECO:0000256" key="8">
    <source>
        <dbReference type="ARBA" id="ARBA00022679"/>
    </source>
</evidence>
<dbReference type="InterPro" id="IPR013749">
    <property type="entry name" value="PM/HMP-P_kinase-1"/>
</dbReference>
<dbReference type="InterPro" id="IPR029056">
    <property type="entry name" value="Ribokinase-like"/>
</dbReference>
<dbReference type="InterPro" id="IPR004399">
    <property type="entry name" value="HMP/HMP-P_kinase_dom"/>
</dbReference>
<dbReference type="EC" id="2.7.4.7" evidence="6"/>
<evidence type="ECO:0000256" key="1">
    <source>
        <dbReference type="ARBA" id="ARBA00000151"/>
    </source>
</evidence>
<dbReference type="Gene3D" id="3.40.1190.20">
    <property type="match status" value="1"/>
</dbReference>
<evidence type="ECO:0000256" key="13">
    <source>
        <dbReference type="ARBA" id="ARBA00037917"/>
    </source>
</evidence>
<reference evidence="17" key="1">
    <citation type="submission" date="2020-08" db="EMBL/GenBank/DDBJ databases">
        <title>Genome public.</title>
        <authorList>
            <person name="Liu C."/>
            <person name="Sun Q."/>
        </authorList>
    </citation>
    <scope>NUCLEOTIDE SEQUENCE</scope>
    <source>
        <strain evidence="17">NSJ-32</strain>
    </source>
</reference>
<evidence type="ECO:0000256" key="9">
    <source>
        <dbReference type="ARBA" id="ARBA00022741"/>
    </source>
</evidence>
<dbReference type="PANTHER" id="PTHR20858:SF17">
    <property type="entry name" value="HYDROXYMETHYLPYRIMIDINE_PHOSPHOMETHYLPYRIMIDINE KINASE THI20-RELATED"/>
    <property type="match status" value="1"/>
</dbReference>
<feature type="domain" description="Pyridoxamine kinase/Phosphomethylpyrimidine kinase" evidence="16">
    <location>
        <begin position="11"/>
        <end position="254"/>
    </location>
</feature>
<comment type="pathway">
    <text evidence="13">Cofactor biosynthesis; thiamine diphosphate biosynthesis; 4-amino-2-methyl-5-diphosphomethylpyrimidine from 5-amino-1-(5-phospho-D-ribosyl)imidazole: step 2/3.</text>
</comment>
<evidence type="ECO:0000256" key="5">
    <source>
        <dbReference type="ARBA" id="ARBA00012135"/>
    </source>
</evidence>
<comment type="catalytic activity">
    <reaction evidence="1">
        <text>4-amino-5-hydroxymethyl-2-methylpyrimidine + ATP = 4-amino-2-methyl-5-(phosphooxymethyl)pyrimidine + ADP + H(+)</text>
        <dbReference type="Rhea" id="RHEA:23096"/>
        <dbReference type="ChEBI" id="CHEBI:15378"/>
        <dbReference type="ChEBI" id="CHEBI:16892"/>
        <dbReference type="ChEBI" id="CHEBI:30616"/>
        <dbReference type="ChEBI" id="CHEBI:58354"/>
        <dbReference type="ChEBI" id="CHEBI:456216"/>
        <dbReference type="EC" id="2.7.1.49"/>
    </reaction>
</comment>
<accession>A0A926I105</accession>
<evidence type="ECO:0000256" key="2">
    <source>
        <dbReference type="ARBA" id="ARBA00000565"/>
    </source>
</evidence>
<comment type="caution">
    <text evidence="17">The sequence shown here is derived from an EMBL/GenBank/DDBJ whole genome shotgun (WGS) entry which is preliminary data.</text>
</comment>
<evidence type="ECO:0000313" key="18">
    <source>
        <dbReference type="Proteomes" id="UP000657006"/>
    </source>
</evidence>
<dbReference type="EMBL" id="JACRSQ010000006">
    <property type="protein sequence ID" value="MBC8542988.1"/>
    <property type="molecule type" value="Genomic_DNA"/>
</dbReference>
<dbReference type="GO" id="GO:0005524">
    <property type="term" value="F:ATP binding"/>
    <property type="evidence" value="ECO:0007669"/>
    <property type="project" value="UniProtKB-KW"/>
</dbReference>
<protein>
    <recommendedName>
        <fullName evidence="7">Hydroxymethylpyrimidine/phosphomethylpyrimidine kinase</fullName>
        <ecNumber evidence="5">2.7.1.49</ecNumber>
        <ecNumber evidence="6">2.7.4.7</ecNumber>
    </recommendedName>
    <alternativeName>
        <fullName evidence="14">Hydroxymethylpyrimidine kinase</fullName>
    </alternativeName>
    <alternativeName>
        <fullName evidence="15">Hydroxymethylpyrimidine phosphate kinase</fullName>
    </alternativeName>
</protein>
<comment type="pathway">
    <text evidence="3">Cofactor biosynthesis; thiamine diphosphate biosynthesis; 4-amino-2-methyl-5-diphosphomethylpyrimidine from 5-amino-1-(5-phospho-D-ribosyl)imidazole: step 3/3.</text>
</comment>
<evidence type="ECO:0000256" key="10">
    <source>
        <dbReference type="ARBA" id="ARBA00022777"/>
    </source>
</evidence>
<evidence type="ECO:0000259" key="16">
    <source>
        <dbReference type="Pfam" id="PF08543"/>
    </source>
</evidence>
<comment type="similarity">
    <text evidence="4">Belongs to the ThiD family.</text>
</comment>
<evidence type="ECO:0000256" key="7">
    <source>
        <dbReference type="ARBA" id="ARBA00019161"/>
    </source>
</evidence>
<evidence type="ECO:0000256" key="12">
    <source>
        <dbReference type="ARBA" id="ARBA00022977"/>
    </source>
</evidence>
<dbReference type="GO" id="GO:0008972">
    <property type="term" value="F:phosphomethylpyrimidine kinase activity"/>
    <property type="evidence" value="ECO:0007669"/>
    <property type="project" value="UniProtKB-EC"/>
</dbReference>
<evidence type="ECO:0000313" key="17">
    <source>
        <dbReference type="EMBL" id="MBC8542988.1"/>
    </source>
</evidence>
<evidence type="ECO:0000256" key="15">
    <source>
        <dbReference type="ARBA" id="ARBA00043176"/>
    </source>
</evidence>
<keyword evidence="10 17" id="KW-0418">Kinase</keyword>
<dbReference type="EC" id="2.7.1.49" evidence="5"/>
<keyword evidence="12" id="KW-0784">Thiamine biosynthesis</keyword>
<proteinExistence type="inferred from homology"/>
<dbReference type="NCBIfam" id="TIGR00097">
    <property type="entry name" value="HMP-P_kinase"/>
    <property type="match status" value="1"/>
</dbReference>
<comment type="catalytic activity">
    <reaction evidence="2">
        <text>4-amino-2-methyl-5-(phosphooxymethyl)pyrimidine + ATP = 4-amino-2-methyl-5-(diphosphooxymethyl)pyrimidine + ADP</text>
        <dbReference type="Rhea" id="RHEA:19893"/>
        <dbReference type="ChEBI" id="CHEBI:30616"/>
        <dbReference type="ChEBI" id="CHEBI:57841"/>
        <dbReference type="ChEBI" id="CHEBI:58354"/>
        <dbReference type="ChEBI" id="CHEBI:456216"/>
        <dbReference type="EC" id="2.7.4.7"/>
    </reaction>
</comment>
<dbReference type="Proteomes" id="UP000657006">
    <property type="component" value="Unassembled WGS sequence"/>
</dbReference>
<sequence length="263" mass="27523">MKTVLTIAGSDSSGGAGIQADLKTYMALGVYGMSAVTAITAQNTLGVTRIDPVSPSMIEAQLRAVFEDIPPDAVKIGMLGDEEAVLVTAQILEEFQPAHIVYDPVMASTSGTSLMGESAFARVKDTLLPLTHVITPNLAEAQRLSGLPIRDKRDMARAAEAIGGDYPGAILVKGGHLAGCCDDLLYSQGQITWYPGEVQANPNTHGTGCTLSSAIAAGLAKGLTLREAVRHAKIYITEAIAAGLTIGHGRGPLDHGYRWKVKG</sequence>
<keyword evidence="9" id="KW-0547">Nucleotide-binding</keyword>
<evidence type="ECO:0000256" key="3">
    <source>
        <dbReference type="ARBA" id="ARBA00004769"/>
    </source>
</evidence>
<evidence type="ECO:0000256" key="14">
    <source>
        <dbReference type="ARBA" id="ARBA00042102"/>
    </source>
</evidence>
<dbReference type="FunFam" id="3.40.1190.20:FF:000003">
    <property type="entry name" value="Phosphomethylpyrimidine kinase ThiD"/>
    <property type="match status" value="1"/>
</dbReference>
<organism evidence="17 18">
    <name type="scientific">Bianquea renquensis</name>
    <dbReference type="NCBI Taxonomy" id="2763661"/>
    <lineage>
        <taxon>Bacteria</taxon>
        <taxon>Bacillati</taxon>
        <taxon>Bacillota</taxon>
        <taxon>Clostridia</taxon>
        <taxon>Eubacteriales</taxon>
        <taxon>Bianqueaceae</taxon>
        <taxon>Bianquea</taxon>
    </lineage>
</organism>
<dbReference type="GO" id="GO:0008902">
    <property type="term" value="F:hydroxymethylpyrimidine kinase activity"/>
    <property type="evidence" value="ECO:0007669"/>
    <property type="project" value="UniProtKB-EC"/>
</dbReference>
<name>A0A926I105_9FIRM</name>
<dbReference type="PANTHER" id="PTHR20858">
    <property type="entry name" value="PHOSPHOMETHYLPYRIMIDINE KINASE"/>
    <property type="match status" value="1"/>
</dbReference>
<dbReference type="AlphaFoldDB" id="A0A926I105"/>